<evidence type="ECO:0000256" key="1">
    <source>
        <dbReference type="SAM" id="Coils"/>
    </source>
</evidence>
<comment type="caution">
    <text evidence="3">The sequence shown here is derived from an EMBL/GenBank/DDBJ whole genome shotgun (WGS) entry which is preliminary data.</text>
</comment>
<protein>
    <recommendedName>
        <fullName evidence="4">Thioredoxin-like fold domain-containing protein</fullName>
    </recommendedName>
</protein>
<organism evidence="3">
    <name type="scientific">Ignavibacterium album</name>
    <dbReference type="NCBI Taxonomy" id="591197"/>
    <lineage>
        <taxon>Bacteria</taxon>
        <taxon>Pseudomonadati</taxon>
        <taxon>Ignavibacteriota</taxon>
        <taxon>Ignavibacteria</taxon>
        <taxon>Ignavibacteriales</taxon>
        <taxon>Ignavibacteriaceae</taxon>
        <taxon>Ignavibacterium</taxon>
    </lineage>
</organism>
<evidence type="ECO:0000313" key="3">
    <source>
        <dbReference type="EMBL" id="HGT47852.1"/>
    </source>
</evidence>
<proteinExistence type="predicted"/>
<dbReference type="EMBL" id="DSVI01000008">
    <property type="protein sequence ID" value="HGT47852.1"/>
    <property type="molecule type" value="Genomic_DNA"/>
</dbReference>
<feature type="signal peptide" evidence="2">
    <location>
        <begin position="1"/>
        <end position="21"/>
    </location>
</feature>
<evidence type="ECO:0008006" key="4">
    <source>
        <dbReference type="Google" id="ProtNLM"/>
    </source>
</evidence>
<dbReference type="InterPro" id="IPR036249">
    <property type="entry name" value="Thioredoxin-like_sf"/>
</dbReference>
<gene>
    <name evidence="3" type="ORF">ENS56_07445</name>
</gene>
<dbReference type="AlphaFoldDB" id="A0A832DI65"/>
<sequence>MSYFFKCILSLLVLVSSSIQAQFYENLRESADDYLVALSKKDSIKEEKFIKLKILLFTKAEDEMITKLYNLSSNQLDSLKNEFTEYEKAKNEISDDSAFVLFNYWYLQLSNTFYNYAEEKFFSSEKVKILLFSASVSCACTLEMCRKQTLDIINFAKEKGYDYWIVDSYENNQLQIEYETLFAPSVIVLDENNKLLIKIQYDENMIDKLSQQLTKLQNQKS</sequence>
<keyword evidence="2" id="KW-0732">Signal</keyword>
<dbReference type="SUPFAM" id="SSF52833">
    <property type="entry name" value="Thioredoxin-like"/>
    <property type="match status" value="1"/>
</dbReference>
<keyword evidence="1" id="KW-0175">Coiled coil</keyword>
<reference evidence="3" key="1">
    <citation type="journal article" date="2020" name="mSystems">
        <title>Genome- and Community-Level Interaction Insights into Carbon Utilization and Element Cycling Functions of Hydrothermarchaeota in Hydrothermal Sediment.</title>
        <authorList>
            <person name="Zhou Z."/>
            <person name="Liu Y."/>
            <person name="Xu W."/>
            <person name="Pan J."/>
            <person name="Luo Z.H."/>
            <person name="Li M."/>
        </authorList>
    </citation>
    <scope>NUCLEOTIDE SEQUENCE [LARGE SCALE GENOMIC DNA]</scope>
    <source>
        <strain evidence="3">SpSt-500</strain>
    </source>
</reference>
<accession>A0A832DI65</accession>
<feature type="chain" id="PRO_5032895558" description="Thioredoxin-like fold domain-containing protein" evidence="2">
    <location>
        <begin position="22"/>
        <end position="221"/>
    </location>
</feature>
<evidence type="ECO:0000256" key="2">
    <source>
        <dbReference type="SAM" id="SignalP"/>
    </source>
</evidence>
<feature type="coiled-coil region" evidence="1">
    <location>
        <begin position="69"/>
        <end position="96"/>
    </location>
</feature>
<name>A0A832DI65_9BACT</name>